<dbReference type="EMBL" id="BGOW01000005">
    <property type="protein sequence ID" value="GBL45086.1"/>
    <property type="molecule type" value="Genomic_DNA"/>
</dbReference>
<dbReference type="Pfam" id="PF04185">
    <property type="entry name" value="Phosphoesterase"/>
    <property type="match status" value="2"/>
</dbReference>
<reference evidence="2 3" key="1">
    <citation type="journal article" date="2019" name="Front. Microbiol.">
        <title>Genomes of Neutrophilic Sulfur-Oxidizing Chemolithoautotrophs Representing 9 Proteobacterial Species From 8 Genera.</title>
        <authorList>
            <person name="Watanabe T."/>
            <person name="Kojima H."/>
            <person name="Umezawa K."/>
            <person name="Hori C."/>
            <person name="Takasuka T.E."/>
            <person name="Kato Y."/>
            <person name="Fukui M."/>
        </authorList>
    </citation>
    <scope>NUCLEOTIDE SEQUENCE [LARGE SCALE GENOMIC DNA]</scope>
    <source>
        <strain evidence="2 3">TTN</strain>
    </source>
</reference>
<evidence type="ECO:0000313" key="2">
    <source>
        <dbReference type="EMBL" id="GBL45086.1"/>
    </source>
</evidence>
<dbReference type="Proteomes" id="UP000286806">
    <property type="component" value="Unassembled WGS sequence"/>
</dbReference>
<dbReference type="RefSeq" id="WP_124703960.1">
    <property type="nucleotide sequence ID" value="NZ_BGOW01000005.1"/>
</dbReference>
<name>A0A401JC13_9PROT</name>
<proteinExistence type="predicted"/>
<dbReference type="Gene3D" id="3.40.720.10">
    <property type="entry name" value="Alkaline Phosphatase, subunit A"/>
    <property type="match status" value="1"/>
</dbReference>
<protein>
    <submittedName>
        <fullName evidence="2">Phospholipase C</fullName>
    </submittedName>
</protein>
<dbReference type="GO" id="GO:0042578">
    <property type="term" value="F:phosphoric ester hydrolase activity"/>
    <property type="evidence" value="ECO:0007669"/>
    <property type="project" value="UniProtKB-ARBA"/>
</dbReference>
<dbReference type="InterPro" id="IPR017850">
    <property type="entry name" value="Alkaline_phosphatase_core_sf"/>
</dbReference>
<dbReference type="AlphaFoldDB" id="A0A401JC13"/>
<dbReference type="OrthoDB" id="980947at2"/>
<evidence type="ECO:0000256" key="1">
    <source>
        <dbReference type="ARBA" id="ARBA00022801"/>
    </source>
</evidence>
<dbReference type="PANTHER" id="PTHR31956:SF1">
    <property type="entry name" value="NON-SPECIFIC PHOSPHOLIPASE C1"/>
    <property type="match status" value="1"/>
</dbReference>
<dbReference type="SUPFAM" id="SSF53649">
    <property type="entry name" value="Alkaline phosphatase-like"/>
    <property type="match status" value="1"/>
</dbReference>
<dbReference type="InterPro" id="IPR007312">
    <property type="entry name" value="Phosphoesterase"/>
</dbReference>
<comment type="caution">
    <text evidence="2">The sequence shown here is derived from an EMBL/GenBank/DDBJ whole genome shotgun (WGS) entry which is preliminary data.</text>
</comment>
<dbReference type="PANTHER" id="PTHR31956">
    <property type="entry name" value="NON-SPECIFIC PHOSPHOLIPASE C4-RELATED"/>
    <property type="match status" value="1"/>
</dbReference>
<gene>
    <name evidence="2" type="ORF">SFMTTN_0890</name>
</gene>
<keyword evidence="1" id="KW-0378">Hydrolase</keyword>
<sequence>MTIEHIVIIVKENHTFDNYFGTFPGTDGVMLDMAENPPPSDPDHKHETWMNRANEARYRVQYGRNDIPAYFKLAEQFTLCDNYYSEVAGPSTPNHLMLICADAPIINNPRNHYHPHAGEAYNLKSLPRQLEDAGLRWGNYGGYAFHYINELAQHHANHTRDLFVQHASAGQLPSVSWVYGDGRPDLSEHPKQNVTDGSQWTVEQINAIIAGGLWERTAIFITWDDWGGWYDHAEPPTVETWDSRRAQRAVDANAQFDGEPFRYGSRVPCLVVSPYAKAGHVSKQLNSHVCLVRFCQKIFGLPPLNDRDGNSNAMDDCFDFNQRPLSPPGRM</sequence>
<accession>A0A401JC13</accession>
<organism evidence="2 3">
    <name type="scientific">Sulfuriferula multivorans</name>
    <dbReference type="NCBI Taxonomy" id="1559896"/>
    <lineage>
        <taxon>Bacteria</taxon>
        <taxon>Pseudomonadati</taxon>
        <taxon>Pseudomonadota</taxon>
        <taxon>Betaproteobacteria</taxon>
        <taxon>Nitrosomonadales</taxon>
        <taxon>Sulfuricellaceae</taxon>
        <taxon>Sulfuriferula</taxon>
    </lineage>
</organism>
<evidence type="ECO:0000313" key="3">
    <source>
        <dbReference type="Proteomes" id="UP000286806"/>
    </source>
</evidence>
<keyword evidence="3" id="KW-1185">Reference proteome</keyword>